<dbReference type="AlphaFoldDB" id="G2GPU0"/>
<dbReference type="EMBL" id="AGBF01000440">
    <property type="protein sequence ID" value="EGX54475.1"/>
    <property type="molecule type" value="Genomic_DNA"/>
</dbReference>
<dbReference type="Pfam" id="PF00501">
    <property type="entry name" value="AMP-binding"/>
    <property type="match status" value="1"/>
</dbReference>
<dbReference type="Gene3D" id="2.30.38.10">
    <property type="entry name" value="Luciferase, Domain 3"/>
    <property type="match status" value="1"/>
</dbReference>
<dbReference type="InterPro" id="IPR000873">
    <property type="entry name" value="AMP-dep_synth/lig_dom"/>
</dbReference>
<dbReference type="GO" id="GO:0031177">
    <property type="term" value="F:phosphopantetheine binding"/>
    <property type="evidence" value="ECO:0007669"/>
    <property type="project" value="TreeGrafter"/>
</dbReference>
<dbReference type="GO" id="GO:0044550">
    <property type="term" value="P:secondary metabolite biosynthetic process"/>
    <property type="evidence" value="ECO:0007669"/>
    <property type="project" value="TreeGrafter"/>
</dbReference>
<feature type="domain" description="AMP-dependent synthetase/ligase" evidence="2">
    <location>
        <begin position="1"/>
        <end position="288"/>
    </location>
</feature>
<proteinExistence type="predicted"/>
<evidence type="ECO:0000259" key="3">
    <source>
        <dbReference type="Pfam" id="PF13193"/>
    </source>
</evidence>
<dbReference type="RefSeq" id="WP_007506509.1">
    <property type="nucleotide sequence ID" value="NZ_AGBF01000440.1"/>
</dbReference>
<dbReference type="NCBIfam" id="TIGR01733">
    <property type="entry name" value="AA-adenyl-dom"/>
    <property type="match status" value="1"/>
</dbReference>
<dbReference type="Pfam" id="PF13193">
    <property type="entry name" value="AMP-binding_C"/>
    <property type="match status" value="1"/>
</dbReference>
<feature type="domain" description="AMP-binding enzyme C-terminal" evidence="3">
    <location>
        <begin position="350"/>
        <end position="428"/>
    </location>
</feature>
<gene>
    <name evidence="4" type="ORF">SZN_37773</name>
</gene>
<name>G2GPU0_9ACTN</name>
<evidence type="ECO:0000259" key="2">
    <source>
        <dbReference type="Pfam" id="PF00501"/>
    </source>
</evidence>
<evidence type="ECO:0000256" key="1">
    <source>
        <dbReference type="SAM" id="MobiDB-lite"/>
    </source>
</evidence>
<dbReference type="Proteomes" id="UP000004217">
    <property type="component" value="Unassembled WGS sequence"/>
</dbReference>
<feature type="non-terminal residue" evidence="4">
    <location>
        <position position="481"/>
    </location>
</feature>
<dbReference type="PROSITE" id="PS00455">
    <property type="entry name" value="AMP_BINDING"/>
    <property type="match status" value="1"/>
</dbReference>
<dbReference type="PANTHER" id="PTHR45527">
    <property type="entry name" value="NONRIBOSOMAL PEPTIDE SYNTHETASE"/>
    <property type="match status" value="1"/>
</dbReference>
<dbReference type="InterPro" id="IPR045851">
    <property type="entry name" value="AMP-bd_C_sf"/>
</dbReference>
<accession>G2GPU0</accession>
<keyword evidence="5" id="KW-1185">Reference proteome</keyword>
<dbReference type="GO" id="GO:0005737">
    <property type="term" value="C:cytoplasm"/>
    <property type="evidence" value="ECO:0007669"/>
    <property type="project" value="TreeGrafter"/>
</dbReference>
<dbReference type="InterPro" id="IPR025110">
    <property type="entry name" value="AMP-bd_C"/>
</dbReference>
<dbReference type="Gene3D" id="3.30.300.30">
    <property type="match status" value="1"/>
</dbReference>
<dbReference type="CDD" id="cd05930">
    <property type="entry name" value="A_NRPS"/>
    <property type="match status" value="1"/>
</dbReference>
<dbReference type="InterPro" id="IPR020845">
    <property type="entry name" value="AMP-binding_CS"/>
</dbReference>
<dbReference type="Gene3D" id="3.40.50.980">
    <property type="match status" value="2"/>
</dbReference>
<feature type="region of interest" description="Disordered" evidence="1">
    <location>
        <begin position="438"/>
        <end position="481"/>
    </location>
</feature>
<evidence type="ECO:0000313" key="4">
    <source>
        <dbReference type="EMBL" id="EGX54475.1"/>
    </source>
</evidence>
<dbReference type="PANTHER" id="PTHR45527:SF1">
    <property type="entry name" value="FATTY ACID SYNTHASE"/>
    <property type="match status" value="1"/>
</dbReference>
<dbReference type="InterPro" id="IPR010071">
    <property type="entry name" value="AA_adenyl_dom"/>
</dbReference>
<sequence length="481" mass="50220">RSADLVVAMLAVLRAGCAYVPLDPSLGRARAEQVVAECGARLVVSAPGPADALELPDGVTVLPPDTAPRGPYPAPDDTGADACCVLYTSGSTGTPKGVVLTHEGVADLCAWHHRRFSLTPADRVAAVCSQSFDASVLEIWPALTAGASVTVADEDLRRDPLALARWFTAQGVTLSILPTVLGEQVLRLPPADQPALRHLLVGGDVLRTGPRPEAPYETLNVYGPTEITVLCTTHTVPPDGGGPAGPVPVGRPADNVTLSVLDPLGDPVPVGTTGELYVGGPGVAAGYLHRPGLTAERFAPDPDGGPGARRYRTGDLVRWRADGTLEFRGRVDDQVKIRGFRVEPEETARVLTALDGVREATVLGRRDDRGEAYLAAYAVPADPIGTAADDRQAYADLLAEELTARLPEYLVPRAWSVLPALPLTGNGKLDRAALPAPDLVPRQAASAPPRRPARPLTAPAASPGTSRTPAAGRHAGSTHPT</sequence>
<comment type="caution">
    <text evidence="4">The sequence shown here is derived from an EMBL/GenBank/DDBJ whole genome shotgun (WGS) entry which is preliminary data.</text>
</comment>
<dbReference type="OrthoDB" id="2472181at2"/>
<reference evidence="4 5" key="1">
    <citation type="submission" date="2011-08" db="EMBL/GenBank/DDBJ databases">
        <authorList>
            <person name="Lin Y."/>
            <person name="Hao X."/>
            <person name="Johnstone L."/>
            <person name="Miller S.J."/>
            <person name="Wei G."/>
            <person name="Rensing C."/>
        </authorList>
    </citation>
    <scope>NUCLEOTIDE SEQUENCE [LARGE SCALE GENOMIC DNA]</scope>
    <source>
        <strain evidence="4 5">K42</strain>
    </source>
</reference>
<evidence type="ECO:0000313" key="5">
    <source>
        <dbReference type="Proteomes" id="UP000004217"/>
    </source>
</evidence>
<feature type="compositionally biased region" description="Low complexity" evidence="1">
    <location>
        <begin position="441"/>
        <end position="463"/>
    </location>
</feature>
<organism evidence="4 5">
    <name type="scientific">Streptomyces zinciresistens K42</name>
    <dbReference type="NCBI Taxonomy" id="700597"/>
    <lineage>
        <taxon>Bacteria</taxon>
        <taxon>Bacillati</taxon>
        <taxon>Actinomycetota</taxon>
        <taxon>Actinomycetes</taxon>
        <taxon>Kitasatosporales</taxon>
        <taxon>Streptomycetaceae</taxon>
        <taxon>Streptomyces</taxon>
    </lineage>
</organism>
<feature type="non-terminal residue" evidence="4">
    <location>
        <position position="1"/>
    </location>
</feature>
<dbReference type="GO" id="GO:0043041">
    <property type="term" value="P:amino acid activation for nonribosomal peptide biosynthetic process"/>
    <property type="evidence" value="ECO:0007669"/>
    <property type="project" value="TreeGrafter"/>
</dbReference>
<dbReference type="SUPFAM" id="SSF56801">
    <property type="entry name" value="Acetyl-CoA synthetase-like"/>
    <property type="match status" value="1"/>
</dbReference>
<protein>
    <submittedName>
        <fullName evidence="4">NRPS/PKS hybrid</fullName>
    </submittedName>
</protein>